<dbReference type="InterPro" id="IPR009010">
    <property type="entry name" value="Asp_de-COase-like_dom_sf"/>
</dbReference>
<dbReference type="CDD" id="cd02791">
    <property type="entry name" value="MopB_CT_Nitrate-R-NapA-like"/>
    <property type="match status" value="1"/>
</dbReference>
<dbReference type="InterPro" id="IPR006656">
    <property type="entry name" value="Mopterin_OxRdtase"/>
</dbReference>
<proteinExistence type="inferred from homology"/>
<gene>
    <name evidence="11" type="ORF">NEMBOFW57_010710</name>
</gene>
<evidence type="ECO:0000256" key="4">
    <source>
        <dbReference type="ARBA" id="ARBA00022723"/>
    </source>
</evidence>
<dbReference type="Pfam" id="PF01568">
    <property type="entry name" value="Molydop_binding"/>
    <property type="match status" value="1"/>
</dbReference>
<evidence type="ECO:0000313" key="12">
    <source>
        <dbReference type="Proteomes" id="UP001197093"/>
    </source>
</evidence>
<sequence>MAETDCFAAPGIRTRDAIEDIWGPRTPYKDQWPTRVDMACDEEPETWVQSAFKNGKVVGVRGRATDRVNKGRLGPKGLNGWKAINSKDRLTHPMIRKNGRLERASWDEAMDLIVAKTKEFQEHLTNHSIAFYTSGQLFLEEYYALALVGKAGLHTLHIILDRLEGPLPPKLIVVDPRLSETARKATLHLAPRIGTNLALLNGIQHLLFKNGWVNEEYVAKHVFGRDELEKVVAEYDPETVEKITGVPVKQLEEAARLIGTTKSLLSTALQGVYQSNQATASACQINNINLLRGMIGKPGCGILQMNGQPTAQNNREAGCDGEFPGFRNHQNPKHMQELAKLWNIDPIQVPHWNVPTHIQNLLNYIESGSVKMFWISGTNPLISLPDLPRIRKLLTQPGLFVVCQDIYMTETADIADVVLPAAQWGEKTGCFTNADRTVHLSHKAVDPPGEAKSDLDIFLDYARRMGFKDKDGNDLLPWKTPEEVFEAWKKASAGRPCDYTGLSYERLTGGSGIQWPCNEQNPQGTERLYCDGVFPTDIDFCESFGHDPETGAPYSKDEYKKMNPAGRAILKACHYSPPLEEPNEEFPLRLSTGRKVHQFHTRTKTGRTALQKACPEPEVTVSVKDAEKAGVSDGDMVIVRSKRGAIELKCRVGDIAEGQVFIPFHFGYFDFKDGRARAANELTVDRWDPISKQPMFKSGAIRIEKPAPSTTNTPHVPEQHTAAVHAASAKPTPSASSSHPNLERQLELWLGETYETTVQLLSIYTTLIPSLIHDLEVEAGLRVLRRIAEEMNAALKPYVDKYGENKQRGRHRAHILREALFPPEDCRRSAYEVLETLQGLAVYLAHIRGSVTALLPAAQALWDEGFVEAVATAQTCLGRMESWVAQQVKVRSPQTLLVPVEKQE</sequence>
<evidence type="ECO:0000256" key="3">
    <source>
        <dbReference type="ARBA" id="ARBA00008747"/>
    </source>
</evidence>
<evidence type="ECO:0000256" key="1">
    <source>
        <dbReference type="ARBA" id="ARBA00001942"/>
    </source>
</evidence>
<dbReference type="InterPro" id="IPR041957">
    <property type="entry name" value="CT_Nitrate-R-NapA-like"/>
</dbReference>
<evidence type="ECO:0000259" key="9">
    <source>
        <dbReference type="Pfam" id="PF00384"/>
    </source>
</evidence>
<dbReference type="InterPro" id="IPR050123">
    <property type="entry name" value="Prok_molybdopt-oxidoreductase"/>
</dbReference>
<dbReference type="Gene3D" id="2.40.40.20">
    <property type="match status" value="1"/>
</dbReference>
<dbReference type="Gene3D" id="2.20.25.90">
    <property type="entry name" value="ADC-like domains"/>
    <property type="match status" value="1"/>
</dbReference>
<comment type="caution">
    <text evidence="11">The sequence shown here is derived from an EMBL/GenBank/DDBJ whole genome shotgun (WGS) entry which is preliminary data.</text>
</comment>
<evidence type="ECO:0000256" key="5">
    <source>
        <dbReference type="ARBA" id="ARBA00023004"/>
    </source>
</evidence>
<comment type="cofactor">
    <cofactor evidence="1">
        <name>Mo-bis(molybdopterin guanine dinucleotide)</name>
        <dbReference type="ChEBI" id="CHEBI:60539"/>
    </cofactor>
</comment>
<feature type="domain" description="Molybdopterin oxidoreductase" evidence="9">
    <location>
        <begin position="170"/>
        <end position="459"/>
    </location>
</feature>
<accession>A0AAD4EN80</accession>
<dbReference type="GO" id="GO:0016491">
    <property type="term" value="F:oxidoreductase activity"/>
    <property type="evidence" value="ECO:0007669"/>
    <property type="project" value="InterPro"/>
</dbReference>
<evidence type="ECO:0000313" key="11">
    <source>
        <dbReference type="EMBL" id="KAG7284338.1"/>
    </source>
</evidence>
<comment type="similarity">
    <text evidence="3">Belongs to the prokaryotic molybdopterin-containing oxidoreductase family. NasA/NapA/NarB subfamily.</text>
</comment>
<dbReference type="PANTHER" id="PTHR43105">
    <property type="entry name" value="RESPIRATORY NITRATE REDUCTASE"/>
    <property type="match status" value="1"/>
</dbReference>
<dbReference type="SUPFAM" id="SSF53706">
    <property type="entry name" value="Formate dehydrogenase/DMSO reductase, domains 1-3"/>
    <property type="match status" value="1"/>
</dbReference>
<feature type="compositionally biased region" description="Low complexity" evidence="8">
    <location>
        <begin position="726"/>
        <end position="740"/>
    </location>
</feature>
<evidence type="ECO:0000256" key="2">
    <source>
        <dbReference type="ARBA" id="ARBA00001966"/>
    </source>
</evidence>
<feature type="region of interest" description="Disordered" evidence="8">
    <location>
        <begin position="721"/>
        <end position="740"/>
    </location>
</feature>
<dbReference type="Gene3D" id="3.40.228.10">
    <property type="entry name" value="Dimethylsulfoxide Reductase, domain 2"/>
    <property type="match status" value="1"/>
</dbReference>
<dbReference type="Gene3D" id="3.40.50.740">
    <property type="match status" value="2"/>
</dbReference>
<dbReference type="GO" id="GO:0046872">
    <property type="term" value="F:metal ion binding"/>
    <property type="evidence" value="ECO:0007669"/>
    <property type="project" value="UniProtKB-KW"/>
</dbReference>
<evidence type="ECO:0000256" key="6">
    <source>
        <dbReference type="ARBA" id="ARBA00023014"/>
    </source>
</evidence>
<keyword evidence="7" id="KW-0534">Nitrate assimilation</keyword>
<dbReference type="AlphaFoldDB" id="A0AAD4EN80"/>
<evidence type="ECO:0000256" key="8">
    <source>
        <dbReference type="SAM" id="MobiDB-lite"/>
    </source>
</evidence>
<dbReference type="SUPFAM" id="SSF50692">
    <property type="entry name" value="ADC-like"/>
    <property type="match status" value="1"/>
</dbReference>
<dbReference type="GO" id="GO:0043546">
    <property type="term" value="F:molybdopterin cofactor binding"/>
    <property type="evidence" value="ECO:0007669"/>
    <property type="project" value="InterPro"/>
</dbReference>
<evidence type="ECO:0000256" key="7">
    <source>
        <dbReference type="ARBA" id="ARBA00023063"/>
    </source>
</evidence>
<comment type="cofactor">
    <cofactor evidence="2">
        <name>[4Fe-4S] cluster</name>
        <dbReference type="ChEBI" id="CHEBI:49883"/>
    </cofactor>
</comment>
<feature type="domain" description="Molybdopterin dinucleotide-binding" evidence="10">
    <location>
        <begin position="588"/>
        <end position="698"/>
    </location>
</feature>
<dbReference type="GO" id="GO:0051536">
    <property type="term" value="F:iron-sulfur cluster binding"/>
    <property type="evidence" value="ECO:0007669"/>
    <property type="project" value="UniProtKB-KW"/>
</dbReference>
<evidence type="ECO:0000259" key="10">
    <source>
        <dbReference type="Pfam" id="PF01568"/>
    </source>
</evidence>
<dbReference type="Pfam" id="PF00384">
    <property type="entry name" value="Molybdopterin"/>
    <property type="match status" value="2"/>
</dbReference>
<dbReference type="Proteomes" id="UP001197093">
    <property type="component" value="Unassembled WGS sequence"/>
</dbReference>
<keyword evidence="4" id="KW-0479">Metal-binding</keyword>
<feature type="domain" description="Molybdopterin oxidoreductase" evidence="9">
    <location>
        <begin position="89"/>
        <end position="146"/>
    </location>
</feature>
<keyword evidence="12" id="KW-1185">Reference proteome</keyword>
<dbReference type="InterPro" id="IPR006657">
    <property type="entry name" value="MoPterin_dinucl-bd_dom"/>
</dbReference>
<evidence type="ECO:0008006" key="13">
    <source>
        <dbReference type="Google" id="ProtNLM"/>
    </source>
</evidence>
<dbReference type="GO" id="GO:0042128">
    <property type="term" value="P:nitrate assimilation"/>
    <property type="evidence" value="ECO:0007669"/>
    <property type="project" value="UniProtKB-KW"/>
</dbReference>
<reference evidence="11" key="1">
    <citation type="submission" date="2023-02" db="EMBL/GenBank/DDBJ databases">
        <authorList>
            <person name="Palmer J.M."/>
        </authorList>
    </citation>
    <scope>NUCLEOTIDE SEQUENCE</scope>
    <source>
        <strain evidence="11">FW57</strain>
    </source>
</reference>
<keyword evidence="6" id="KW-0411">Iron-sulfur</keyword>
<organism evidence="11 12">
    <name type="scientific">Staphylotrichum longicolle</name>
    <dbReference type="NCBI Taxonomy" id="669026"/>
    <lineage>
        <taxon>Eukaryota</taxon>
        <taxon>Fungi</taxon>
        <taxon>Dikarya</taxon>
        <taxon>Ascomycota</taxon>
        <taxon>Pezizomycotina</taxon>
        <taxon>Sordariomycetes</taxon>
        <taxon>Sordariomycetidae</taxon>
        <taxon>Sordariales</taxon>
        <taxon>Chaetomiaceae</taxon>
        <taxon>Staphylotrichum</taxon>
    </lineage>
</organism>
<name>A0AAD4EN80_9PEZI</name>
<keyword evidence="5" id="KW-0408">Iron</keyword>
<dbReference type="PANTHER" id="PTHR43105:SF10">
    <property type="entry name" value="NADH-QUINONE OXIDOREDUCTASE SUBUNIT G"/>
    <property type="match status" value="1"/>
</dbReference>
<dbReference type="EMBL" id="JAHCVI010000006">
    <property type="protein sequence ID" value="KAG7284338.1"/>
    <property type="molecule type" value="Genomic_DNA"/>
</dbReference>
<protein>
    <recommendedName>
        <fullName evidence="13">Nitrate reductase</fullName>
    </recommendedName>
</protein>